<protein>
    <submittedName>
        <fullName evidence="1">Uncharacterized protein</fullName>
    </submittedName>
</protein>
<dbReference type="Proteomes" id="UP000821865">
    <property type="component" value="Chromosome 8"/>
</dbReference>
<evidence type="ECO:0000313" key="2">
    <source>
        <dbReference type="Proteomes" id="UP000821865"/>
    </source>
</evidence>
<reference evidence="1" key="1">
    <citation type="submission" date="2020-05" db="EMBL/GenBank/DDBJ databases">
        <title>Large-scale comparative analyses of tick genomes elucidate their genetic diversity and vector capacities.</title>
        <authorList>
            <person name="Jia N."/>
            <person name="Wang J."/>
            <person name="Shi W."/>
            <person name="Du L."/>
            <person name="Sun Y."/>
            <person name="Zhan W."/>
            <person name="Jiang J."/>
            <person name="Wang Q."/>
            <person name="Zhang B."/>
            <person name="Ji P."/>
            <person name="Sakyi L.B."/>
            <person name="Cui X."/>
            <person name="Yuan T."/>
            <person name="Jiang B."/>
            <person name="Yang W."/>
            <person name="Lam T.T.-Y."/>
            <person name="Chang Q."/>
            <person name="Ding S."/>
            <person name="Wang X."/>
            <person name="Zhu J."/>
            <person name="Ruan X."/>
            <person name="Zhao L."/>
            <person name="Wei J."/>
            <person name="Que T."/>
            <person name="Du C."/>
            <person name="Cheng J."/>
            <person name="Dai P."/>
            <person name="Han X."/>
            <person name="Huang E."/>
            <person name="Gao Y."/>
            <person name="Liu J."/>
            <person name="Shao H."/>
            <person name="Ye R."/>
            <person name="Li L."/>
            <person name="Wei W."/>
            <person name="Wang X."/>
            <person name="Wang C."/>
            <person name="Yang T."/>
            <person name="Huo Q."/>
            <person name="Li W."/>
            <person name="Guo W."/>
            <person name="Chen H."/>
            <person name="Zhou L."/>
            <person name="Ni X."/>
            <person name="Tian J."/>
            <person name="Zhou Y."/>
            <person name="Sheng Y."/>
            <person name="Liu T."/>
            <person name="Pan Y."/>
            <person name="Xia L."/>
            <person name="Li J."/>
            <person name="Zhao F."/>
            <person name="Cao W."/>
        </authorList>
    </citation>
    <scope>NUCLEOTIDE SEQUENCE</scope>
    <source>
        <strain evidence="1">Dsil-2018</strain>
    </source>
</reference>
<evidence type="ECO:0000313" key="1">
    <source>
        <dbReference type="EMBL" id="KAH7938571.1"/>
    </source>
</evidence>
<comment type="caution">
    <text evidence="1">The sequence shown here is derived from an EMBL/GenBank/DDBJ whole genome shotgun (WGS) entry which is preliminary data.</text>
</comment>
<sequence>MSIGLFAMDLAQLATALELAWLNIPVNTLRNLIDSLPARLAAVRSAKDCLEDRFGKYRQLSGAGYHISIMQIYECESKLRLQKVTNLPDLDVIAQPIPTISVDSHRGQLTIAVTDADVAIKSPMIPAVTYVAGYLILENTSFDHQDTLLIEVRPRVSMADAIEDPPAGLASAKTLYLGNAMYLNEFVEGVVNTEAQEIRRGGGGGET</sequence>
<dbReference type="EMBL" id="CM023477">
    <property type="protein sequence ID" value="KAH7938571.1"/>
    <property type="molecule type" value="Genomic_DNA"/>
</dbReference>
<organism evidence="1 2">
    <name type="scientific">Dermacentor silvarum</name>
    <name type="common">Tick</name>
    <dbReference type="NCBI Taxonomy" id="543639"/>
    <lineage>
        <taxon>Eukaryota</taxon>
        <taxon>Metazoa</taxon>
        <taxon>Ecdysozoa</taxon>
        <taxon>Arthropoda</taxon>
        <taxon>Chelicerata</taxon>
        <taxon>Arachnida</taxon>
        <taxon>Acari</taxon>
        <taxon>Parasitiformes</taxon>
        <taxon>Ixodida</taxon>
        <taxon>Ixodoidea</taxon>
        <taxon>Ixodidae</taxon>
        <taxon>Rhipicephalinae</taxon>
        <taxon>Dermacentor</taxon>
    </lineage>
</organism>
<proteinExistence type="predicted"/>
<keyword evidence="2" id="KW-1185">Reference proteome</keyword>
<gene>
    <name evidence="1" type="ORF">HPB49_025471</name>
</gene>
<accession>A0ACB8CCH2</accession>
<name>A0ACB8CCH2_DERSI</name>